<evidence type="ECO:0000313" key="3">
    <source>
        <dbReference type="EMBL" id="ERK04907.1"/>
    </source>
</evidence>
<sequence length="239" mass="27223">MINTLNESSLHRSLKSLYALEKGCMTEVNIDGKIYDVVDAFGNITEIQTKNLSSLLVKTLRAMKSGHSVKIVYPVARVKYIEVYDETGALVSKRKSPVRASIYSIFRELTGLYPVLLKKRFSLDVLEIAMSEIRTQSETPVQSPNGRRRFLKNWNKTDKRLETIFETHTFTKAADYLSLIPESCLPRFCARDIASSLAENKALPASAKAQANLMLWVLSHMNLIEAENDVSRPRYYRIR</sequence>
<evidence type="ECO:0000313" key="2">
    <source>
        <dbReference type="EMBL" id="ERF59646.1"/>
    </source>
</evidence>
<dbReference type="Pfam" id="PF26351">
    <property type="entry name" value="DUF8091"/>
    <property type="match status" value="1"/>
</dbReference>
<dbReference type="OrthoDB" id="358981at2"/>
<dbReference type="EMBL" id="AVQI01000008">
    <property type="protein sequence ID" value="ERK04907.1"/>
    <property type="molecule type" value="Genomic_DNA"/>
</dbReference>
<dbReference type="eggNOG" id="ENOG502ZJ9G">
    <property type="taxonomic scope" value="Bacteria"/>
</dbReference>
<dbReference type="Proteomes" id="UP000016412">
    <property type="component" value="Unassembled WGS sequence"/>
</dbReference>
<dbReference type="InterPro" id="IPR058404">
    <property type="entry name" value="DUF8091"/>
</dbReference>
<dbReference type="RefSeq" id="WP_021331378.1">
    <property type="nucleotide sequence ID" value="NZ_AUZJ01000064.1"/>
</dbReference>
<proteinExistence type="predicted"/>
<name>U1FJY2_TRESO</name>
<protein>
    <recommendedName>
        <fullName evidence="1">DUF8091 domain-containing protein</fullName>
    </recommendedName>
</protein>
<dbReference type="EMBL" id="AUZJ01000064">
    <property type="protein sequence ID" value="ERF59646.1"/>
    <property type="molecule type" value="Genomic_DNA"/>
</dbReference>
<feature type="domain" description="DUF8091" evidence="1">
    <location>
        <begin position="8"/>
        <end position="170"/>
    </location>
</feature>
<comment type="caution">
    <text evidence="2">The sequence shown here is derived from an EMBL/GenBank/DDBJ whole genome shotgun (WGS) entry which is preliminary data.</text>
</comment>
<accession>U1FJY2</accession>
<organism evidence="2 4">
    <name type="scientific">Treponema socranskii subsp. socranskii VPI DR56BR1116 = ATCC 35536</name>
    <dbReference type="NCBI Taxonomy" id="1125725"/>
    <lineage>
        <taxon>Bacteria</taxon>
        <taxon>Pseudomonadati</taxon>
        <taxon>Spirochaetota</taxon>
        <taxon>Spirochaetia</taxon>
        <taxon>Spirochaetales</taxon>
        <taxon>Treponemataceae</taxon>
        <taxon>Treponema</taxon>
    </lineage>
</organism>
<dbReference type="STRING" id="1125725.HMPREF1325_1094"/>
<evidence type="ECO:0000313" key="4">
    <source>
        <dbReference type="Proteomes" id="UP000016412"/>
    </source>
</evidence>
<gene>
    <name evidence="3" type="ORF">HMPREF0860_1232</name>
    <name evidence="2" type="ORF">HMPREF1325_1094</name>
</gene>
<keyword evidence="5" id="KW-1185">Reference proteome</keyword>
<dbReference type="PATRIC" id="fig|1125725.3.peg.2394"/>
<evidence type="ECO:0000259" key="1">
    <source>
        <dbReference type="Pfam" id="PF26351"/>
    </source>
</evidence>
<dbReference type="AlphaFoldDB" id="U1FJY2"/>
<reference evidence="4 5" key="1">
    <citation type="submission" date="2013-08" db="EMBL/GenBank/DDBJ databases">
        <authorList>
            <person name="Durkin A.S."/>
            <person name="Haft D.R."/>
            <person name="McCorrison J."/>
            <person name="Torralba M."/>
            <person name="Gillis M."/>
            <person name="Haft D.H."/>
            <person name="Methe B."/>
            <person name="Sutton G."/>
            <person name="Nelson K.E."/>
        </authorList>
    </citation>
    <scope>NUCLEOTIDE SEQUENCE [LARGE SCALE GENOMIC DNA]</scope>
    <source>
        <strain evidence="3 5">ATCC 35536</strain>
        <strain evidence="2 4">VPI DR56BR1116</strain>
    </source>
</reference>
<dbReference type="Proteomes" id="UP000016646">
    <property type="component" value="Unassembled WGS sequence"/>
</dbReference>
<evidence type="ECO:0000313" key="5">
    <source>
        <dbReference type="Proteomes" id="UP000016646"/>
    </source>
</evidence>